<accession>A0A6A5SX78</accession>
<sequence length="252" mass="28686">MNALDYLVDFAALVSTSDTPNPPKDGNTKNPISDSGSSATASKSTLFADPSIKQSLTYEAHPKDWARYYIPMTSLSSRQQFSTTAVLHPDSDMIQRDAFNIHFPDPRDHNREQTFDQHLQQYPGLGLPFEPTCSAPDQQCRCKYLPPWTPGYTYGCTTPVAETPYSHQPPFFFGQAQQPHGMPPNAGLAYEFPCGDSMCRCRSIVRYEAREGWDPNERVYDRRTADGYDEWTLAGFKEEQQQFRTRQEQFRG</sequence>
<dbReference type="EMBL" id="ML976017">
    <property type="protein sequence ID" value="KAF1944342.1"/>
    <property type="molecule type" value="Genomic_DNA"/>
</dbReference>
<dbReference type="AlphaFoldDB" id="A0A6A5SX78"/>
<proteinExistence type="predicted"/>
<reference evidence="2" key="1">
    <citation type="journal article" date="2020" name="Stud. Mycol.">
        <title>101 Dothideomycetes genomes: a test case for predicting lifestyles and emergence of pathogens.</title>
        <authorList>
            <person name="Haridas S."/>
            <person name="Albert R."/>
            <person name="Binder M."/>
            <person name="Bloem J."/>
            <person name="Labutti K."/>
            <person name="Salamov A."/>
            <person name="Andreopoulos B."/>
            <person name="Baker S."/>
            <person name="Barry K."/>
            <person name="Bills G."/>
            <person name="Bluhm B."/>
            <person name="Cannon C."/>
            <person name="Castanera R."/>
            <person name="Culley D."/>
            <person name="Daum C."/>
            <person name="Ezra D."/>
            <person name="Gonzalez J."/>
            <person name="Henrissat B."/>
            <person name="Kuo A."/>
            <person name="Liang C."/>
            <person name="Lipzen A."/>
            <person name="Lutzoni F."/>
            <person name="Magnuson J."/>
            <person name="Mondo S."/>
            <person name="Nolan M."/>
            <person name="Ohm R."/>
            <person name="Pangilinan J."/>
            <person name="Park H.-J."/>
            <person name="Ramirez L."/>
            <person name="Alfaro M."/>
            <person name="Sun H."/>
            <person name="Tritt A."/>
            <person name="Yoshinaga Y."/>
            <person name="Zwiers L.-H."/>
            <person name="Turgeon B."/>
            <person name="Goodwin S."/>
            <person name="Spatafora J."/>
            <person name="Crous P."/>
            <person name="Grigoriev I."/>
        </authorList>
    </citation>
    <scope>NUCLEOTIDE SEQUENCE</scope>
    <source>
        <strain evidence="2">CBS 161.51</strain>
    </source>
</reference>
<gene>
    <name evidence="2" type="ORF">EJ02DRAFT_99041</name>
</gene>
<protein>
    <submittedName>
        <fullName evidence="2">Uncharacterized protein</fullName>
    </submittedName>
</protein>
<evidence type="ECO:0000313" key="3">
    <source>
        <dbReference type="Proteomes" id="UP000800038"/>
    </source>
</evidence>
<name>A0A6A5SX78_9PLEO</name>
<feature type="compositionally biased region" description="Low complexity" evidence="1">
    <location>
        <begin position="33"/>
        <end position="43"/>
    </location>
</feature>
<feature type="region of interest" description="Disordered" evidence="1">
    <location>
        <begin position="15"/>
        <end position="43"/>
    </location>
</feature>
<dbReference type="OrthoDB" id="10412448at2759"/>
<organism evidence="2 3">
    <name type="scientific">Clathrospora elynae</name>
    <dbReference type="NCBI Taxonomy" id="706981"/>
    <lineage>
        <taxon>Eukaryota</taxon>
        <taxon>Fungi</taxon>
        <taxon>Dikarya</taxon>
        <taxon>Ascomycota</taxon>
        <taxon>Pezizomycotina</taxon>
        <taxon>Dothideomycetes</taxon>
        <taxon>Pleosporomycetidae</taxon>
        <taxon>Pleosporales</taxon>
        <taxon>Diademaceae</taxon>
        <taxon>Clathrospora</taxon>
    </lineage>
</organism>
<dbReference type="Proteomes" id="UP000800038">
    <property type="component" value="Unassembled WGS sequence"/>
</dbReference>
<evidence type="ECO:0000256" key="1">
    <source>
        <dbReference type="SAM" id="MobiDB-lite"/>
    </source>
</evidence>
<evidence type="ECO:0000313" key="2">
    <source>
        <dbReference type="EMBL" id="KAF1944342.1"/>
    </source>
</evidence>
<keyword evidence="3" id="KW-1185">Reference proteome</keyword>